<evidence type="ECO:0000256" key="9">
    <source>
        <dbReference type="PIRSR" id="PIRSR006113-1"/>
    </source>
</evidence>
<keyword evidence="8" id="KW-0671">Queuosine biosynthesis</keyword>
<sequence>MYNKLIDVTKTFTFDSAHHLENYDGDCKYLHGHTYKLEITVRGKTDDCGMVIDFSELKAIVKKEVIKPLDHRYLNEVLDFNPTCENMIVWIFNKLEGLLKKERYWLQKIVLWETPTSFATLEKEQYDVES</sequence>
<dbReference type="Pfam" id="PF01242">
    <property type="entry name" value="PTPS"/>
    <property type="match status" value="1"/>
</dbReference>
<keyword evidence="4 8" id="KW-0479">Metal-binding</keyword>
<dbReference type="GO" id="GO:0046872">
    <property type="term" value="F:metal ion binding"/>
    <property type="evidence" value="ECO:0007669"/>
    <property type="project" value="UniProtKB-KW"/>
</dbReference>
<dbReference type="Proteomes" id="UP000035704">
    <property type="component" value="Chromosome"/>
</dbReference>
<dbReference type="AlphaFoldDB" id="A0A0G3WDD3"/>
<name>A0A0G3WDD3_9CLOT</name>
<reference evidence="11 12" key="1">
    <citation type="submission" date="2014-10" db="EMBL/GenBank/DDBJ databases">
        <title>Genome sequence of Clostridium aceticum DSM 1496.</title>
        <authorList>
            <person name="Poehlein A."/>
            <person name="Schiel-Bengelsdorf B."/>
            <person name="Gottschalk G."/>
            <person name="Duerre P."/>
            <person name="Daniel R."/>
        </authorList>
    </citation>
    <scope>NUCLEOTIDE SEQUENCE [LARGE SCALE GENOMIC DNA]</scope>
    <source>
        <strain evidence="11 12">DSM 1496</strain>
    </source>
</reference>
<dbReference type="RefSeq" id="WP_242846928.1">
    <property type="nucleotide sequence ID" value="NZ_CP009687.1"/>
</dbReference>
<dbReference type="PANTHER" id="PTHR12589:SF7">
    <property type="entry name" value="6-PYRUVOYL TETRAHYDROBIOPTERIN SYNTHASE"/>
    <property type="match status" value="1"/>
</dbReference>
<dbReference type="EC" id="4.-.-.-" evidence="8"/>
<dbReference type="STRING" id="84022.CACET_c29240"/>
<evidence type="ECO:0000256" key="1">
    <source>
        <dbReference type="ARBA" id="ARBA00005061"/>
    </source>
</evidence>
<dbReference type="KEGG" id="cace:CACET_c29240"/>
<comment type="pathway">
    <text evidence="1 8">Purine metabolism; 7-cyano-7-deazaguanine biosynthesis.</text>
</comment>
<evidence type="ECO:0000256" key="5">
    <source>
        <dbReference type="ARBA" id="ARBA00022833"/>
    </source>
</evidence>
<evidence type="ECO:0000313" key="11">
    <source>
        <dbReference type="EMBL" id="AKL96368.1"/>
    </source>
</evidence>
<feature type="active site" description="Proton acceptor" evidence="9">
    <location>
        <position position="27"/>
    </location>
</feature>
<evidence type="ECO:0000256" key="6">
    <source>
        <dbReference type="ARBA" id="ARBA00023239"/>
    </source>
</evidence>
<feature type="binding site" evidence="10">
    <location>
        <position position="31"/>
    </location>
    <ligand>
        <name>Zn(2+)</name>
        <dbReference type="ChEBI" id="CHEBI:29105"/>
    </ligand>
</feature>
<keyword evidence="5 8" id="KW-0862">Zinc</keyword>
<dbReference type="PIRSF" id="PIRSF006113">
    <property type="entry name" value="PTP_synth"/>
    <property type="match status" value="1"/>
</dbReference>
<feature type="active site" description="Charge relay system" evidence="9">
    <location>
        <position position="71"/>
    </location>
</feature>
<evidence type="ECO:0000256" key="7">
    <source>
        <dbReference type="ARBA" id="ARBA00048807"/>
    </source>
</evidence>
<dbReference type="NCBIfam" id="TIGR03367">
    <property type="entry name" value="queuosine_QueD"/>
    <property type="match status" value="1"/>
</dbReference>
<accession>A0A0G3WDD3</accession>
<comment type="cofactor">
    <cofactor evidence="8 10">
        <name>Zn(2+)</name>
        <dbReference type="ChEBI" id="CHEBI:29105"/>
    </cofactor>
    <text evidence="8 10">Binds 1 zinc ion per subunit.</text>
</comment>
<evidence type="ECO:0000256" key="10">
    <source>
        <dbReference type="PIRSR" id="PIRSR006113-2"/>
    </source>
</evidence>
<feature type="active site" description="Charge relay system" evidence="9">
    <location>
        <position position="113"/>
    </location>
</feature>
<gene>
    <name evidence="11" type="primary">queD</name>
    <name evidence="11" type="ORF">CACET_c29240</name>
</gene>
<keyword evidence="6 8" id="KW-0456">Lyase</keyword>
<dbReference type="InterPro" id="IPR038418">
    <property type="entry name" value="6-PTP_synth/QueD_sf"/>
</dbReference>
<dbReference type="PATRIC" id="fig|84022.6.peg.2974"/>
<evidence type="ECO:0000313" key="12">
    <source>
        <dbReference type="Proteomes" id="UP000035704"/>
    </source>
</evidence>
<dbReference type="GO" id="GO:0008616">
    <property type="term" value="P:tRNA queuosine(34) biosynthetic process"/>
    <property type="evidence" value="ECO:0007669"/>
    <property type="project" value="UniProtKB-KW"/>
</dbReference>
<dbReference type="GO" id="GO:0070497">
    <property type="term" value="F:6-carboxytetrahydropterin synthase activity"/>
    <property type="evidence" value="ECO:0007669"/>
    <property type="project" value="UniProtKB-EC"/>
</dbReference>
<evidence type="ECO:0000256" key="8">
    <source>
        <dbReference type="PIRNR" id="PIRNR006113"/>
    </source>
</evidence>
<dbReference type="SUPFAM" id="SSF55620">
    <property type="entry name" value="Tetrahydrobiopterin biosynthesis enzymes-like"/>
    <property type="match status" value="1"/>
</dbReference>
<protein>
    <recommendedName>
        <fullName evidence="3 8">6-carboxy-5,6,7,8-tetrahydropterin synthase</fullName>
        <ecNumber evidence="8">4.-.-.-</ecNumber>
    </recommendedName>
</protein>
<organism evidence="11 12">
    <name type="scientific">Clostridium aceticum</name>
    <dbReference type="NCBI Taxonomy" id="84022"/>
    <lineage>
        <taxon>Bacteria</taxon>
        <taxon>Bacillati</taxon>
        <taxon>Bacillota</taxon>
        <taxon>Clostridia</taxon>
        <taxon>Eubacteriales</taxon>
        <taxon>Clostridiaceae</taxon>
        <taxon>Clostridium</taxon>
    </lineage>
</organism>
<dbReference type="Gene3D" id="3.30.479.10">
    <property type="entry name" value="6-pyruvoyl tetrahydropterin synthase/QueD"/>
    <property type="match status" value="2"/>
</dbReference>
<dbReference type="InterPro" id="IPR007115">
    <property type="entry name" value="6-PTP_synth/QueD"/>
</dbReference>
<comment type="similarity">
    <text evidence="2 8">Belongs to the PTPS family. QueD subfamily.</text>
</comment>
<keyword evidence="12" id="KW-1185">Reference proteome</keyword>
<feature type="binding site" evidence="10">
    <location>
        <position position="33"/>
    </location>
    <ligand>
        <name>Zn(2+)</name>
        <dbReference type="ChEBI" id="CHEBI:29105"/>
    </ligand>
</feature>
<evidence type="ECO:0000256" key="4">
    <source>
        <dbReference type="ARBA" id="ARBA00022723"/>
    </source>
</evidence>
<dbReference type="UniPathway" id="UPA00391"/>
<evidence type="ECO:0000256" key="3">
    <source>
        <dbReference type="ARBA" id="ARBA00018141"/>
    </source>
</evidence>
<feature type="binding site" evidence="10">
    <location>
        <position position="18"/>
    </location>
    <ligand>
        <name>Zn(2+)</name>
        <dbReference type="ChEBI" id="CHEBI:29105"/>
    </ligand>
</feature>
<dbReference type="EMBL" id="CP009687">
    <property type="protein sequence ID" value="AKL96368.1"/>
    <property type="molecule type" value="Genomic_DNA"/>
</dbReference>
<dbReference type="PANTHER" id="PTHR12589">
    <property type="entry name" value="PYRUVOYL TETRAHYDROBIOPTERIN SYNTHASE"/>
    <property type="match status" value="1"/>
</dbReference>
<comment type="catalytic activity">
    <reaction evidence="7 8">
        <text>7,8-dihydroneopterin 3'-triphosphate + H2O = 6-carboxy-5,6,7,8-tetrahydropterin + triphosphate + acetaldehyde + 2 H(+)</text>
        <dbReference type="Rhea" id="RHEA:27966"/>
        <dbReference type="ChEBI" id="CHEBI:15343"/>
        <dbReference type="ChEBI" id="CHEBI:15377"/>
        <dbReference type="ChEBI" id="CHEBI:15378"/>
        <dbReference type="ChEBI" id="CHEBI:18036"/>
        <dbReference type="ChEBI" id="CHEBI:58462"/>
        <dbReference type="ChEBI" id="CHEBI:61032"/>
        <dbReference type="EC" id="4.1.2.50"/>
    </reaction>
</comment>
<evidence type="ECO:0000256" key="2">
    <source>
        <dbReference type="ARBA" id="ARBA00008900"/>
    </source>
</evidence>
<proteinExistence type="inferred from homology"/>